<dbReference type="AlphaFoldDB" id="A0A815VWZ6"/>
<name>A0A815VWZ6_ADIRI</name>
<evidence type="ECO:0000313" key="5">
    <source>
        <dbReference type="Proteomes" id="UP000663852"/>
    </source>
</evidence>
<reference evidence="2" key="1">
    <citation type="submission" date="2021-02" db="EMBL/GenBank/DDBJ databases">
        <authorList>
            <person name="Nowell W R."/>
        </authorList>
    </citation>
    <scope>NUCLEOTIDE SEQUENCE</scope>
</reference>
<feature type="region of interest" description="Disordered" evidence="1">
    <location>
        <begin position="450"/>
        <end position="473"/>
    </location>
</feature>
<feature type="compositionally biased region" description="Acidic residues" evidence="1">
    <location>
        <begin position="456"/>
        <end position="473"/>
    </location>
</feature>
<dbReference type="OrthoDB" id="10064970at2759"/>
<protein>
    <submittedName>
        <fullName evidence="2">Uncharacterized protein</fullName>
    </submittedName>
</protein>
<accession>A0A815VWZ6</accession>
<keyword evidence="4" id="KW-1185">Reference proteome</keyword>
<sequence>MSDGVPIPGYFKTDSFGELNMWMDSNEKAPLLNVHCVQAIPAANQTITPPSFLLSGYGTSSKYTSLDILQRWLFIHRKSLEQNVRIIGFSTDADNKYMRAMRLMSGFYASMPHFSPQADSSAFSTQIGNWSWFYLRPEQLFLFIQDATHLVTKLRNRMLSRTADLRIGDANITIEHLQQIIDDSKTTKLDHRLTQTDIKPSDRQNFRSCLRITSSDVLYLLACQPGADGTRMYLQLIKLIITSYIEPETSIEERVKGAWTAVFLLRLWWVWLLLVRLLSLSSSKLNAHFLTYLVLLVQQQQLPLESLNIHLFSSQTCESVFRSTRSMSGVFSTVVNCTVDNFLKRSNKLSILNTIKSNNKSTSVLKFPIHHKHSHDNKTINNRTLIDVSNLNVERVVQQAYQSASSITESLNISYLLKKHNVFHMDALSEYLNEHLKFKSRLHDNIQILESQNNESDSEFDLDSDGDDEGSST</sequence>
<organism evidence="2 5">
    <name type="scientific">Adineta ricciae</name>
    <name type="common">Rotifer</name>
    <dbReference type="NCBI Taxonomy" id="249248"/>
    <lineage>
        <taxon>Eukaryota</taxon>
        <taxon>Metazoa</taxon>
        <taxon>Spiralia</taxon>
        <taxon>Gnathifera</taxon>
        <taxon>Rotifera</taxon>
        <taxon>Eurotatoria</taxon>
        <taxon>Bdelloidea</taxon>
        <taxon>Adinetida</taxon>
        <taxon>Adinetidae</taxon>
        <taxon>Adineta</taxon>
    </lineage>
</organism>
<evidence type="ECO:0000313" key="2">
    <source>
        <dbReference type="EMBL" id="CAF1537705.1"/>
    </source>
</evidence>
<dbReference type="EMBL" id="CAJNOJ010000995">
    <property type="protein sequence ID" value="CAF1537705.1"/>
    <property type="molecule type" value="Genomic_DNA"/>
</dbReference>
<evidence type="ECO:0000313" key="3">
    <source>
        <dbReference type="EMBL" id="CAF1570568.1"/>
    </source>
</evidence>
<comment type="caution">
    <text evidence="2">The sequence shown here is derived from an EMBL/GenBank/DDBJ whole genome shotgun (WGS) entry which is preliminary data.</text>
</comment>
<gene>
    <name evidence="2" type="ORF">EDS130_LOCUS45076</name>
    <name evidence="3" type="ORF">XAT740_LOCUS44437</name>
</gene>
<dbReference type="Proteomes" id="UP000663828">
    <property type="component" value="Unassembled WGS sequence"/>
</dbReference>
<evidence type="ECO:0000256" key="1">
    <source>
        <dbReference type="SAM" id="MobiDB-lite"/>
    </source>
</evidence>
<evidence type="ECO:0000313" key="4">
    <source>
        <dbReference type="Proteomes" id="UP000663828"/>
    </source>
</evidence>
<dbReference type="EMBL" id="CAJNOR010005635">
    <property type="protein sequence ID" value="CAF1570568.1"/>
    <property type="molecule type" value="Genomic_DNA"/>
</dbReference>
<dbReference type="Proteomes" id="UP000663852">
    <property type="component" value="Unassembled WGS sequence"/>
</dbReference>
<proteinExistence type="predicted"/>